<sequence>MQHPGLMAGITLLLLQRVDGVTMFGLALVGALGRLGQFFLSLGHRAAFSVDFQQRALFRRA</sequence>
<organism evidence="1 2">
    <name type="scientific">Caballeronia arvi</name>
    <dbReference type="NCBI Taxonomy" id="1777135"/>
    <lineage>
        <taxon>Bacteria</taxon>
        <taxon>Pseudomonadati</taxon>
        <taxon>Pseudomonadota</taxon>
        <taxon>Betaproteobacteria</taxon>
        <taxon>Burkholderiales</taxon>
        <taxon>Burkholderiaceae</taxon>
        <taxon>Caballeronia</taxon>
    </lineage>
</organism>
<evidence type="ECO:0000313" key="2">
    <source>
        <dbReference type="Proteomes" id="UP000055019"/>
    </source>
</evidence>
<accession>A0A158L6Q8</accession>
<comment type="caution">
    <text evidence="1">The sequence shown here is derived from an EMBL/GenBank/DDBJ whole genome shotgun (WGS) entry which is preliminary data.</text>
</comment>
<keyword evidence="2" id="KW-1185">Reference proteome</keyword>
<name>A0A158L6Q8_9BURK</name>
<reference evidence="1" key="1">
    <citation type="submission" date="2016-01" db="EMBL/GenBank/DDBJ databases">
        <authorList>
            <person name="Peeters C."/>
        </authorList>
    </citation>
    <scope>NUCLEOTIDE SEQUENCE [LARGE SCALE GENOMIC DNA]</scope>
    <source>
        <strain evidence="1">LMG 29317</strain>
    </source>
</reference>
<gene>
    <name evidence="1" type="ORF">AWB74_08858</name>
</gene>
<protein>
    <submittedName>
        <fullName evidence="1">Uncharacterized protein</fullName>
    </submittedName>
</protein>
<evidence type="ECO:0000313" key="1">
    <source>
        <dbReference type="EMBL" id="SAL89008.1"/>
    </source>
</evidence>
<dbReference type="Proteomes" id="UP000055019">
    <property type="component" value="Unassembled WGS sequence"/>
</dbReference>
<dbReference type="EMBL" id="FCOM02000264">
    <property type="protein sequence ID" value="SAL89008.1"/>
    <property type="molecule type" value="Genomic_DNA"/>
</dbReference>
<proteinExistence type="predicted"/>
<dbReference type="AlphaFoldDB" id="A0A158L6Q8"/>